<dbReference type="Pfam" id="PF25583">
    <property type="entry name" value="WCX"/>
    <property type="match status" value="1"/>
</dbReference>
<proteinExistence type="predicted"/>
<accession>E0UKM1</accession>
<sequence>MTYNQIAFALEILKLIAAKPRKREELSELLAEFLDKNDKNADDIPQKLTRTIRKLRDCGFNIKSAPHHPYELLESNFPVILSPQQRQALYMAAHFLANMGFSAPASQIIRIGKLSEADQPPNFKVDFSPPIDYSENQITTIVQKLQEQFERKCRYSIYYENSNGEAKFWDLDLSGLRLHNGVLYLFAFVPDADSRNIQKRPNVEQNFIFRVDRIKTFGGTTNIPWFWQEFPTLTIRYCMTGPLKTYQPRRQNERVIERNIEKEYVVIETTEEFIFWFSQRILQYGSNVQILEPEWLVQEIKQELIKAYQNYENNS</sequence>
<gene>
    <name evidence="2" type="ordered locus">Cyan7822_5636</name>
</gene>
<reference evidence="3" key="1">
    <citation type="journal article" date="2011" name="MBio">
        <title>Novel metabolic attributes of the genus Cyanothece, comprising a group of unicellular nitrogen-fixing Cyanobacteria.</title>
        <authorList>
            <person name="Bandyopadhyay A."/>
            <person name="Elvitigala T."/>
            <person name="Welsh E."/>
            <person name="Stockel J."/>
            <person name="Liberton M."/>
            <person name="Min H."/>
            <person name="Sherman L.A."/>
            <person name="Pakrasi H.B."/>
        </authorList>
    </citation>
    <scope>NUCLEOTIDE SEQUENCE [LARGE SCALE GENOMIC DNA]</scope>
    <source>
        <strain evidence="3">PCC 7822</strain>
        <plasmid evidence="3">Cy782201</plasmid>
    </source>
</reference>
<geneLocation type="plasmid" evidence="2 3">
    <name>Cy782201</name>
</geneLocation>
<organism evidence="2 3">
    <name type="scientific">Gloeothece verrucosa (strain PCC 7822)</name>
    <name type="common">Cyanothece sp. (strain PCC 7822)</name>
    <dbReference type="NCBI Taxonomy" id="497965"/>
    <lineage>
        <taxon>Bacteria</taxon>
        <taxon>Bacillati</taxon>
        <taxon>Cyanobacteriota</taxon>
        <taxon>Cyanophyceae</taxon>
        <taxon>Oscillatoriophycideae</taxon>
        <taxon>Chroococcales</taxon>
        <taxon>Aphanothecaceae</taxon>
        <taxon>Gloeothece</taxon>
        <taxon>Gloeothece verrucosa</taxon>
    </lineage>
</organism>
<dbReference type="EMBL" id="CP002199">
    <property type="protein sequence ID" value="ADN17501.1"/>
    <property type="molecule type" value="Genomic_DNA"/>
</dbReference>
<dbReference type="Proteomes" id="UP000008206">
    <property type="component" value="Plasmid Cy782201"/>
</dbReference>
<evidence type="ECO:0000313" key="2">
    <source>
        <dbReference type="EMBL" id="ADN17501.1"/>
    </source>
</evidence>
<evidence type="ECO:0000259" key="1">
    <source>
        <dbReference type="Pfam" id="PF25583"/>
    </source>
</evidence>
<dbReference type="RefSeq" id="WP_013334251.1">
    <property type="nucleotide sequence ID" value="NC_014533.1"/>
</dbReference>
<evidence type="ECO:0000313" key="3">
    <source>
        <dbReference type="Proteomes" id="UP000008206"/>
    </source>
</evidence>
<protein>
    <submittedName>
        <fullName evidence="2">Putative transcriptional regulator protein</fullName>
    </submittedName>
</protein>
<dbReference type="AlphaFoldDB" id="E0UKM1"/>
<dbReference type="InterPro" id="IPR057727">
    <property type="entry name" value="WCX_dom"/>
</dbReference>
<dbReference type="PROSITE" id="PS52050">
    <property type="entry name" value="WYL"/>
    <property type="match status" value="1"/>
</dbReference>
<keyword evidence="2" id="KW-0614">Plasmid</keyword>
<dbReference type="HOGENOM" id="CLU_868579_0_0_3"/>
<name>E0UKM1_GLOV7</name>
<keyword evidence="3" id="KW-1185">Reference proteome</keyword>
<feature type="domain" description="WCX" evidence="1">
    <location>
        <begin position="251"/>
        <end position="304"/>
    </location>
</feature>
<dbReference type="OrthoDB" id="490715at2"/>
<dbReference type="KEGG" id="cyj:Cyan7822_5636"/>